<sequence>MHIYTIAEASQKLSNLTEEPLKGEEIIIMKGNKPAVKLTPVFPVKIRPKSGSAKGIVTMADDFDEH</sequence>
<dbReference type="EMBL" id="CP002059">
    <property type="protein sequence ID" value="ADI65872.1"/>
    <property type="molecule type" value="Genomic_DNA"/>
</dbReference>
<evidence type="ECO:0000313" key="3">
    <source>
        <dbReference type="Proteomes" id="UP000001511"/>
    </source>
</evidence>
<name>D7DXP6_NOSA0</name>
<dbReference type="Proteomes" id="UP000001511">
    <property type="component" value="Chromosome"/>
</dbReference>
<reference evidence="2 3" key="1">
    <citation type="journal article" date="2010" name="PLoS ONE">
        <title>Genome erosion in a nitrogen-fixing vertically transmitted endosymbiotic multicellular cyanobacterium.</title>
        <authorList>
            <person name="Ran L."/>
            <person name="Larsson J."/>
            <person name="Vigil-Stenman T."/>
            <person name="Nylander J.A."/>
            <person name="Ininbergs K."/>
            <person name="Zheng W.W."/>
            <person name="Lapidus A."/>
            <person name="Lowry S."/>
            <person name="Haselkorn R."/>
            <person name="Bergman B."/>
        </authorList>
    </citation>
    <scope>NUCLEOTIDE SEQUENCE [LARGE SCALE GENOMIC DNA]</scope>
    <source>
        <strain evidence="2 3">0708</strain>
    </source>
</reference>
<dbReference type="STRING" id="551115.Aazo_4651"/>
<dbReference type="eggNOG" id="COG4118">
    <property type="taxonomic scope" value="Bacteria"/>
</dbReference>
<dbReference type="AlphaFoldDB" id="D7DXP6"/>
<dbReference type="SUPFAM" id="SSF143120">
    <property type="entry name" value="YefM-like"/>
    <property type="match status" value="1"/>
</dbReference>
<dbReference type="InterPro" id="IPR036165">
    <property type="entry name" value="YefM-like_sf"/>
</dbReference>
<organism evidence="2 3">
    <name type="scientific">Nostoc azollae (strain 0708)</name>
    <name type="common">Anabaena azollae (strain 0708)</name>
    <dbReference type="NCBI Taxonomy" id="551115"/>
    <lineage>
        <taxon>Bacteria</taxon>
        <taxon>Bacillati</taxon>
        <taxon>Cyanobacteriota</taxon>
        <taxon>Cyanophyceae</taxon>
        <taxon>Nostocales</taxon>
        <taxon>Nostocaceae</taxon>
        <taxon>Trichormus</taxon>
    </lineage>
</organism>
<protein>
    <recommendedName>
        <fullName evidence="4">Antitoxin</fullName>
    </recommendedName>
</protein>
<dbReference type="KEGG" id="naz:Aazo_4651"/>
<keyword evidence="3" id="KW-1185">Reference proteome</keyword>
<proteinExistence type="inferred from homology"/>
<evidence type="ECO:0000256" key="1">
    <source>
        <dbReference type="ARBA" id="ARBA00009981"/>
    </source>
</evidence>
<evidence type="ECO:0008006" key="4">
    <source>
        <dbReference type="Google" id="ProtNLM"/>
    </source>
</evidence>
<accession>D7DXP6</accession>
<dbReference type="OrthoDB" id="9800503at2"/>
<evidence type="ECO:0000313" key="2">
    <source>
        <dbReference type="EMBL" id="ADI65872.1"/>
    </source>
</evidence>
<dbReference type="HOGENOM" id="CLU_163140_3_2_3"/>
<gene>
    <name evidence="2" type="ordered locus">Aazo_4651</name>
</gene>
<dbReference type="RefSeq" id="WP_013192882.1">
    <property type="nucleotide sequence ID" value="NC_014248.1"/>
</dbReference>
<comment type="similarity">
    <text evidence="1">Belongs to the phD/YefM antitoxin family.</text>
</comment>